<gene>
    <name evidence="2" type="ORF">RM520_04710</name>
</gene>
<dbReference type="PROSITE" id="PS50801">
    <property type="entry name" value="STAS"/>
    <property type="match status" value="1"/>
</dbReference>
<accession>A0ABU3BFH0</accession>
<evidence type="ECO:0000259" key="1">
    <source>
        <dbReference type="PROSITE" id="PS50801"/>
    </source>
</evidence>
<dbReference type="RefSeq" id="WP_311387155.1">
    <property type="nucleotide sequence ID" value="NZ_JAVRHU010000001.1"/>
</dbReference>
<evidence type="ECO:0000313" key="3">
    <source>
        <dbReference type="Proteomes" id="UP001250662"/>
    </source>
</evidence>
<dbReference type="EMBL" id="JAVRHU010000001">
    <property type="protein sequence ID" value="MDT0620914.1"/>
    <property type="molecule type" value="Genomic_DNA"/>
</dbReference>
<dbReference type="InterPro" id="IPR002645">
    <property type="entry name" value="STAS_dom"/>
</dbReference>
<comment type="caution">
    <text evidence="2">The sequence shown here is derived from an EMBL/GenBank/DDBJ whole genome shotgun (WGS) entry which is preliminary data.</text>
</comment>
<name>A0ABU3BFH0_9FLAO</name>
<organism evidence="2 3">
    <name type="scientific">Croceitalea vernalis</name>
    <dbReference type="NCBI Taxonomy" id="3075599"/>
    <lineage>
        <taxon>Bacteria</taxon>
        <taxon>Pseudomonadati</taxon>
        <taxon>Bacteroidota</taxon>
        <taxon>Flavobacteriia</taxon>
        <taxon>Flavobacteriales</taxon>
        <taxon>Flavobacteriaceae</taxon>
        <taxon>Croceitalea</taxon>
    </lineage>
</organism>
<reference evidence="2 3" key="1">
    <citation type="submission" date="2023-09" db="EMBL/GenBank/DDBJ databases">
        <authorList>
            <person name="Rey-Velasco X."/>
        </authorList>
    </citation>
    <scope>NUCLEOTIDE SEQUENCE [LARGE SCALE GENOMIC DNA]</scope>
    <source>
        <strain evidence="2 3">P007</strain>
    </source>
</reference>
<dbReference type="Pfam" id="PF01740">
    <property type="entry name" value="STAS"/>
    <property type="match status" value="1"/>
</dbReference>
<protein>
    <submittedName>
        <fullName evidence="2">STAS domain-containing protein</fullName>
    </submittedName>
</protein>
<proteinExistence type="predicted"/>
<keyword evidence="3" id="KW-1185">Reference proteome</keyword>
<dbReference type="Proteomes" id="UP001250662">
    <property type="component" value="Unassembled WGS sequence"/>
</dbReference>
<dbReference type="InterPro" id="IPR036513">
    <property type="entry name" value="STAS_dom_sf"/>
</dbReference>
<dbReference type="Gene3D" id="3.30.750.24">
    <property type="entry name" value="STAS domain"/>
    <property type="match status" value="1"/>
</dbReference>
<feature type="domain" description="STAS" evidence="1">
    <location>
        <begin position="1"/>
        <end position="100"/>
    </location>
</feature>
<dbReference type="SUPFAM" id="SSF52091">
    <property type="entry name" value="SpoIIaa-like"/>
    <property type="match status" value="1"/>
</dbReference>
<evidence type="ECO:0000313" key="2">
    <source>
        <dbReference type="EMBL" id="MDT0620914.1"/>
    </source>
</evidence>
<sequence length="100" mass="11223">MALEIKENRGLFEILGRVTSQNTNALKIYFDTILESTEIIVISIENITEMDSSAALFFEQLYKDAGKNNKVVSIVGKQNNAISKVMEITNTDYILSSDRT</sequence>